<comment type="caution">
    <text evidence="1">The sequence shown here is derived from an EMBL/GenBank/DDBJ whole genome shotgun (WGS) entry which is preliminary data.</text>
</comment>
<dbReference type="AlphaFoldDB" id="A0A168MPA2"/>
<dbReference type="PANTHER" id="PTHR46375">
    <property type="entry name" value="KELCH REPEAT AND BTB DOMAIN-CONTAINING PROTEIN 13-RELATED"/>
    <property type="match status" value="1"/>
</dbReference>
<keyword evidence="2" id="KW-1185">Reference proteome</keyword>
<evidence type="ECO:0000313" key="2">
    <source>
        <dbReference type="Proteomes" id="UP000077051"/>
    </source>
</evidence>
<dbReference type="InterPro" id="IPR052392">
    <property type="entry name" value="Kelch-BTB_domain-containing"/>
</dbReference>
<dbReference type="PANTHER" id="PTHR46375:SF3">
    <property type="entry name" value="KELCH REPEAT AND BTB DOMAIN-CONTAINING PROTEIN 13"/>
    <property type="match status" value="1"/>
</dbReference>
<dbReference type="STRING" id="747725.A0A168MPA2"/>
<sequence>MNTARTLLMARIVSKLAKTTTFQEARDAQFVSSAILRMWFIMSRIFNSKQRTQQSVTGALVKDKLYTFGGCYRVAYVVDPNSIQDNYRFDYNDHIETTDESQVYDIATDTWSFETKTPIPIKLAATQVVDNSIYLFNILPNERYLSTKMYKYDTESKVWTTLPDIPFLWTSSLSMGHDLLSCYDGRDKLYFTGAYDGFDRNIIHVFDTTKDEWTKTPIFMDKRLIMKQMICHQDHIKFIAYQEDVYYDKNSLYMDEVENYGLFSTSYIDGSTVFDNYSFTGDYRAGSIGRFGNWVFLSNAGKTETTFYRLNTMIHENVTMATLPYDLIAPLIVPVNEKEILLLGGIEPNVYSRTHSNDISKYNHKMIYNPHKHDEL</sequence>
<evidence type="ECO:0000313" key="1">
    <source>
        <dbReference type="EMBL" id="OAD05196.1"/>
    </source>
</evidence>
<dbReference type="Proteomes" id="UP000077051">
    <property type="component" value="Unassembled WGS sequence"/>
</dbReference>
<accession>A0A168MPA2</accession>
<name>A0A168MPA2_MUCCL</name>
<organism evidence="1 2">
    <name type="scientific">Mucor lusitanicus CBS 277.49</name>
    <dbReference type="NCBI Taxonomy" id="747725"/>
    <lineage>
        <taxon>Eukaryota</taxon>
        <taxon>Fungi</taxon>
        <taxon>Fungi incertae sedis</taxon>
        <taxon>Mucoromycota</taxon>
        <taxon>Mucoromycotina</taxon>
        <taxon>Mucoromycetes</taxon>
        <taxon>Mucorales</taxon>
        <taxon>Mucorineae</taxon>
        <taxon>Mucoraceae</taxon>
        <taxon>Mucor</taxon>
    </lineage>
</organism>
<dbReference type="SUPFAM" id="SSF117281">
    <property type="entry name" value="Kelch motif"/>
    <property type="match status" value="1"/>
</dbReference>
<dbReference type="VEuPathDB" id="FungiDB:MUCCIDRAFT_161895"/>
<dbReference type="OrthoDB" id="45365at2759"/>
<dbReference type="Gene3D" id="2.120.10.80">
    <property type="entry name" value="Kelch-type beta propeller"/>
    <property type="match status" value="1"/>
</dbReference>
<dbReference type="EMBL" id="AMYB01000003">
    <property type="protein sequence ID" value="OAD05196.1"/>
    <property type="molecule type" value="Genomic_DNA"/>
</dbReference>
<gene>
    <name evidence="1" type="ORF">MUCCIDRAFT_161895</name>
</gene>
<protein>
    <submittedName>
        <fullName evidence="1">Uncharacterized protein</fullName>
    </submittedName>
</protein>
<dbReference type="InterPro" id="IPR015915">
    <property type="entry name" value="Kelch-typ_b-propeller"/>
</dbReference>
<proteinExistence type="predicted"/>
<reference evidence="1 2" key="1">
    <citation type="submission" date="2015-06" db="EMBL/GenBank/DDBJ databases">
        <title>Expansion of signal transduction pathways in fungi by whole-genome duplication.</title>
        <authorList>
            <consortium name="DOE Joint Genome Institute"/>
            <person name="Corrochano L.M."/>
            <person name="Kuo A."/>
            <person name="Marcet-Houben M."/>
            <person name="Polaino S."/>
            <person name="Salamov A."/>
            <person name="Villalobos J.M."/>
            <person name="Alvarez M.I."/>
            <person name="Avalos J."/>
            <person name="Benito E.P."/>
            <person name="Benoit I."/>
            <person name="Burger G."/>
            <person name="Camino L.P."/>
            <person name="Canovas D."/>
            <person name="Cerda-Olmedo E."/>
            <person name="Cheng J.-F."/>
            <person name="Dominguez A."/>
            <person name="Elias M."/>
            <person name="Eslava A.P."/>
            <person name="Glaser F."/>
            <person name="Grimwood J."/>
            <person name="Gutierrez G."/>
            <person name="Heitman J."/>
            <person name="Henrissat B."/>
            <person name="Iturriaga E.A."/>
            <person name="Lang B.F."/>
            <person name="Lavin J.L."/>
            <person name="Lee S."/>
            <person name="Li W."/>
            <person name="Lindquist E."/>
            <person name="Lopez-Garcia S."/>
            <person name="Luque E.M."/>
            <person name="Marcos A.T."/>
            <person name="Martin J."/>
            <person name="Mccluskey K."/>
            <person name="Medina H.R."/>
            <person name="Miralles-Duran A."/>
            <person name="Miyazaki A."/>
            <person name="Munoz-Torres E."/>
            <person name="Oguiza J.A."/>
            <person name="Ohm R."/>
            <person name="Olmedo M."/>
            <person name="Orejas M."/>
            <person name="Ortiz-Castellanos L."/>
            <person name="Pisabarro A.G."/>
            <person name="Rodriguez-Romero J."/>
            <person name="Ruiz-Herrera J."/>
            <person name="Ruiz-Vazquez R."/>
            <person name="Sanz C."/>
            <person name="Schackwitz W."/>
            <person name="Schmutz J."/>
            <person name="Shahriari M."/>
            <person name="Shelest E."/>
            <person name="Silva-Franco F."/>
            <person name="Soanes D."/>
            <person name="Syed K."/>
            <person name="Tagua V.G."/>
            <person name="Talbot N.J."/>
            <person name="Thon M."/>
            <person name="De Vries R.P."/>
            <person name="Wiebenga A."/>
            <person name="Yadav J.S."/>
            <person name="Braun E.L."/>
            <person name="Baker S."/>
            <person name="Garre V."/>
            <person name="Horwitz B."/>
            <person name="Torres-Martinez S."/>
            <person name="Idnurm A."/>
            <person name="Herrera-Estrella A."/>
            <person name="Gabaldon T."/>
            <person name="Grigoriev I.V."/>
        </authorList>
    </citation>
    <scope>NUCLEOTIDE SEQUENCE [LARGE SCALE GENOMIC DNA]</scope>
    <source>
        <strain evidence="1 2">CBS 277.49</strain>
    </source>
</reference>